<dbReference type="OrthoDB" id="5282002at2759"/>
<reference evidence="1 2" key="1">
    <citation type="submission" date="2019-04" db="EMBL/GenBank/DDBJ databases">
        <title>Friends and foes A comparative genomics study of 23 Aspergillus species from section Flavi.</title>
        <authorList>
            <consortium name="DOE Joint Genome Institute"/>
            <person name="Kjaerbolling I."/>
            <person name="Vesth T."/>
            <person name="Frisvad J.C."/>
            <person name="Nybo J.L."/>
            <person name="Theobald S."/>
            <person name="Kildgaard S."/>
            <person name="Isbrandt T."/>
            <person name="Kuo A."/>
            <person name="Sato A."/>
            <person name="Lyhne E.K."/>
            <person name="Kogle M.E."/>
            <person name="Wiebenga A."/>
            <person name="Kun R.S."/>
            <person name="Lubbers R.J."/>
            <person name="Makela M.R."/>
            <person name="Barry K."/>
            <person name="Chovatia M."/>
            <person name="Clum A."/>
            <person name="Daum C."/>
            <person name="Haridas S."/>
            <person name="He G."/>
            <person name="LaButti K."/>
            <person name="Lipzen A."/>
            <person name="Mondo S."/>
            <person name="Riley R."/>
            <person name="Salamov A."/>
            <person name="Simmons B.A."/>
            <person name="Magnuson J.K."/>
            <person name="Henrissat B."/>
            <person name="Mortensen U.H."/>
            <person name="Larsen T.O."/>
            <person name="Devries R.P."/>
            <person name="Grigoriev I.V."/>
            <person name="Machida M."/>
            <person name="Baker S.E."/>
            <person name="Andersen M.R."/>
        </authorList>
    </citation>
    <scope>NUCLEOTIDE SEQUENCE [LARGE SCALE GENOMIC DNA]</scope>
    <source>
        <strain evidence="1 2">IBT 18842</strain>
    </source>
</reference>
<name>A0A5N6TZX2_ASPAV</name>
<protein>
    <submittedName>
        <fullName evidence="1">Uncharacterized protein</fullName>
    </submittedName>
</protein>
<evidence type="ECO:0000313" key="1">
    <source>
        <dbReference type="EMBL" id="KAE8151890.1"/>
    </source>
</evidence>
<dbReference type="EMBL" id="ML742062">
    <property type="protein sequence ID" value="KAE8151890.1"/>
    <property type="molecule type" value="Genomic_DNA"/>
</dbReference>
<gene>
    <name evidence="1" type="ORF">BDV25DRAFT_151931</name>
</gene>
<evidence type="ECO:0000313" key="2">
    <source>
        <dbReference type="Proteomes" id="UP000325780"/>
    </source>
</evidence>
<organism evidence="1 2">
    <name type="scientific">Aspergillus avenaceus</name>
    <dbReference type="NCBI Taxonomy" id="36643"/>
    <lineage>
        <taxon>Eukaryota</taxon>
        <taxon>Fungi</taxon>
        <taxon>Dikarya</taxon>
        <taxon>Ascomycota</taxon>
        <taxon>Pezizomycotina</taxon>
        <taxon>Eurotiomycetes</taxon>
        <taxon>Eurotiomycetidae</taxon>
        <taxon>Eurotiales</taxon>
        <taxon>Aspergillaceae</taxon>
        <taxon>Aspergillus</taxon>
        <taxon>Aspergillus subgen. Circumdati</taxon>
    </lineage>
</organism>
<dbReference type="AlphaFoldDB" id="A0A5N6TZX2"/>
<accession>A0A5N6TZX2</accession>
<proteinExistence type="predicted"/>
<dbReference type="Proteomes" id="UP000325780">
    <property type="component" value="Unassembled WGS sequence"/>
</dbReference>
<sequence length="111" mass="11925">MSDKIEKLDRAMSEALAALQAHPSATHPTVFYVFDFVRNSHNKLKAIDANKLQAGDRAAKEEMSDIVGRNALAEGLCSGEGPMAQMMAMMGGGSVDFGPEVREKLRAVTDA</sequence>
<keyword evidence="2" id="KW-1185">Reference proteome</keyword>